<dbReference type="GO" id="GO:0062193">
    <property type="term" value="F:D-ribose pyranase activity"/>
    <property type="evidence" value="ECO:0007669"/>
    <property type="project" value="UniProtKB-EC"/>
</dbReference>
<evidence type="ECO:0000256" key="2">
    <source>
        <dbReference type="ARBA" id="ARBA00023235"/>
    </source>
</evidence>
<comment type="catalytic activity">
    <reaction evidence="3">
        <text>alpha-L-fucose = beta-L-fucose</text>
        <dbReference type="Rhea" id="RHEA:25580"/>
        <dbReference type="ChEBI" id="CHEBI:42548"/>
        <dbReference type="ChEBI" id="CHEBI:42589"/>
        <dbReference type="EC" id="5.1.3.29"/>
    </reaction>
</comment>
<comment type="catalytic activity">
    <reaction evidence="1">
        <text>beta-D-ribopyranose = beta-D-ribofuranose</text>
        <dbReference type="Rhea" id="RHEA:25432"/>
        <dbReference type="ChEBI" id="CHEBI:27476"/>
        <dbReference type="ChEBI" id="CHEBI:47002"/>
        <dbReference type="EC" id="5.4.99.62"/>
    </reaction>
</comment>
<organism evidence="4 5">
    <name type="scientific">Candidatus Pullichristensenella stercorigallinarum</name>
    <dbReference type="NCBI Taxonomy" id="2840909"/>
    <lineage>
        <taxon>Bacteria</taxon>
        <taxon>Bacillati</taxon>
        <taxon>Bacillota</taxon>
        <taxon>Clostridia</taxon>
        <taxon>Candidatus Pullichristensenella</taxon>
    </lineage>
</organism>
<dbReference type="Gene3D" id="3.40.1650.10">
    <property type="entry name" value="RbsD-like domain"/>
    <property type="match status" value="1"/>
</dbReference>
<evidence type="ECO:0000256" key="3">
    <source>
        <dbReference type="ARBA" id="ARBA00036324"/>
    </source>
</evidence>
<dbReference type="PANTHER" id="PTHR31690:SF4">
    <property type="entry name" value="FUCOSE MUTAROTASE"/>
    <property type="match status" value="1"/>
</dbReference>
<dbReference type="EMBL" id="DVFZ01000070">
    <property type="protein sequence ID" value="HIQ82876.1"/>
    <property type="molecule type" value="Genomic_DNA"/>
</dbReference>
<proteinExistence type="predicted"/>
<dbReference type="InterPro" id="IPR023750">
    <property type="entry name" value="RbsD-like_sf"/>
</dbReference>
<gene>
    <name evidence="4" type="ORF">IAA52_07205</name>
</gene>
<accession>A0A9D0ZNT7</accession>
<reference evidence="4" key="2">
    <citation type="journal article" date="2021" name="PeerJ">
        <title>Extensive microbial diversity within the chicken gut microbiome revealed by metagenomics and culture.</title>
        <authorList>
            <person name="Gilroy R."/>
            <person name="Ravi A."/>
            <person name="Getino M."/>
            <person name="Pursley I."/>
            <person name="Horton D.L."/>
            <person name="Alikhan N.F."/>
            <person name="Baker D."/>
            <person name="Gharbi K."/>
            <person name="Hall N."/>
            <person name="Watson M."/>
            <person name="Adriaenssens E.M."/>
            <person name="Foster-Nyarko E."/>
            <person name="Jarju S."/>
            <person name="Secka A."/>
            <person name="Antonio M."/>
            <person name="Oren A."/>
            <person name="Chaudhuri R.R."/>
            <person name="La Ragione R."/>
            <person name="Hildebrand F."/>
            <person name="Pallen M.J."/>
        </authorList>
    </citation>
    <scope>NUCLEOTIDE SEQUENCE</scope>
    <source>
        <strain evidence="4">ChiSjej6B24-2974</strain>
    </source>
</reference>
<dbReference type="Pfam" id="PF05025">
    <property type="entry name" value="RbsD_FucU"/>
    <property type="match status" value="1"/>
</dbReference>
<dbReference type="GO" id="GO:0006004">
    <property type="term" value="P:fucose metabolic process"/>
    <property type="evidence" value="ECO:0007669"/>
    <property type="project" value="TreeGrafter"/>
</dbReference>
<dbReference type="SUPFAM" id="SSF102546">
    <property type="entry name" value="RbsD-like"/>
    <property type="match status" value="1"/>
</dbReference>
<dbReference type="AlphaFoldDB" id="A0A9D0ZNT7"/>
<name>A0A9D0ZNT7_9FIRM</name>
<dbReference type="Proteomes" id="UP000824260">
    <property type="component" value="Unassembled WGS sequence"/>
</dbReference>
<dbReference type="InterPro" id="IPR007721">
    <property type="entry name" value="RbsD_FucU"/>
</dbReference>
<protein>
    <submittedName>
        <fullName evidence="4">Fucose isomerase</fullName>
    </submittedName>
</protein>
<reference evidence="4" key="1">
    <citation type="submission" date="2020-10" db="EMBL/GenBank/DDBJ databases">
        <authorList>
            <person name="Gilroy R."/>
        </authorList>
    </citation>
    <scope>NUCLEOTIDE SEQUENCE</scope>
    <source>
        <strain evidence="4">ChiSjej6B24-2974</strain>
    </source>
</reference>
<keyword evidence="2 4" id="KW-0413">Isomerase</keyword>
<evidence type="ECO:0000313" key="4">
    <source>
        <dbReference type="EMBL" id="HIQ82876.1"/>
    </source>
</evidence>
<dbReference type="PANTHER" id="PTHR31690">
    <property type="entry name" value="FUCOSE MUTAROTASE"/>
    <property type="match status" value="1"/>
</dbReference>
<dbReference type="GO" id="GO:0036373">
    <property type="term" value="F:L-fucose mutarotase activity"/>
    <property type="evidence" value="ECO:0007669"/>
    <property type="project" value="UniProtKB-EC"/>
</dbReference>
<dbReference type="InterPro" id="IPR050443">
    <property type="entry name" value="RbsD/FucU_mutarotase"/>
</dbReference>
<sequence length="149" mass="16169">MLKGVPTILCPELLKTLDEMGHNDVLVLGDGNFPGSGIARAGGAKLIRADGIGAAEMLEAILQVMPLDEYVETPVVLIEKEALDKDLPTPIWDKFAEIVSRHDPRGAKAIGRIARYDFYEQAKGAYCVVQTTESALYGCAMIRKGVIRP</sequence>
<comment type="caution">
    <text evidence="4">The sequence shown here is derived from an EMBL/GenBank/DDBJ whole genome shotgun (WGS) entry which is preliminary data.</text>
</comment>
<dbReference type="GO" id="GO:0042806">
    <property type="term" value="F:fucose binding"/>
    <property type="evidence" value="ECO:0007669"/>
    <property type="project" value="TreeGrafter"/>
</dbReference>
<evidence type="ECO:0000313" key="5">
    <source>
        <dbReference type="Proteomes" id="UP000824260"/>
    </source>
</evidence>
<evidence type="ECO:0000256" key="1">
    <source>
        <dbReference type="ARBA" id="ARBA00000223"/>
    </source>
</evidence>